<accession>A0A7K3V9Y9</accession>
<evidence type="ECO:0008006" key="3">
    <source>
        <dbReference type="Google" id="ProtNLM"/>
    </source>
</evidence>
<name>A0A7K3V9Y9_RHILE</name>
<sequence length="135" mass="14679">MKLRAELIALPPRQQARRLAAVAASLVIQIKHTEPHAPEAEAALAAIRTWGDGGGLTGRYVSDLVYSDDERGALRRLSEAAGEPSEDGWNALTTATMYVAWLVYQETGEPMPSDVNEVGEDSLDLLDEQLAKLHI</sequence>
<dbReference type="Pfam" id="PF14434">
    <property type="entry name" value="Imm6"/>
    <property type="match status" value="1"/>
</dbReference>
<dbReference type="Proteomes" id="UP000471705">
    <property type="component" value="Unassembled WGS sequence"/>
</dbReference>
<dbReference type="AlphaFoldDB" id="A0A7K3V9Y9"/>
<evidence type="ECO:0000313" key="2">
    <source>
        <dbReference type="Proteomes" id="UP000471705"/>
    </source>
</evidence>
<proteinExistence type="predicted"/>
<evidence type="ECO:0000313" key="1">
    <source>
        <dbReference type="EMBL" id="NEK13975.1"/>
    </source>
</evidence>
<dbReference type="InterPro" id="IPR025674">
    <property type="entry name" value="Imm6"/>
</dbReference>
<reference evidence="1 2" key="1">
    <citation type="submission" date="2019-12" db="EMBL/GenBank/DDBJ databases">
        <title>Rhizobium genotypes associated with high levels of biological nitrogen fixation by grain legumes in a temperate-maritime cropping system.</title>
        <authorList>
            <person name="Maluk M."/>
            <person name="Francesc Ferrando Molina F."/>
            <person name="Lopez Del Egido L."/>
            <person name="Lafos M."/>
            <person name="Langarica-Fuentes A."/>
            <person name="Gebre Yohannes G."/>
            <person name="Young M.W."/>
            <person name="Martin P."/>
            <person name="Gantlett R."/>
            <person name="Kenicer G."/>
            <person name="Hawes C."/>
            <person name="Begg G.S."/>
            <person name="Quilliam R.S."/>
            <person name="Squire G.R."/>
            <person name="Poole P.S."/>
            <person name="Young P.W."/>
            <person name="Iannetta P.M."/>
            <person name="James E.K."/>
        </authorList>
    </citation>
    <scope>NUCLEOTIDE SEQUENCE [LARGE SCALE GENOMIC DNA]</scope>
    <source>
        <strain evidence="1 2">JHI54</strain>
    </source>
</reference>
<gene>
    <name evidence="1" type="ORF">GR257_03770</name>
</gene>
<protein>
    <recommendedName>
        <fullName evidence="3">Immunity protein Imm6 family protein</fullName>
    </recommendedName>
</protein>
<dbReference type="EMBL" id="WUFV01000002">
    <property type="protein sequence ID" value="NEK13975.1"/>
    <property type="molecule type" value="Genomic_DNA"/>
</dbReference>
<organism evidence="1 2">
    <name type="scientific">Rhizobium leguminosarum</name>
    <dbReference type="NCBI Taxonomy" id="384"/>
    <lineage>
        <taxon>Bacteria</taxon>
        <taxon>Pseudomonadati</taxon>
        <taxon>Pseudomonadota</taxon>
        <taxon>Alphaproteobacteria</taxon>
        <taxon>Hyphomicrobiales</taxon>
        <taxon>Rhizobiaceae</taxon>
        <taxon>Rhizobium/Agrobacterium group</taxon>
        <taxon>Rhizobium</taxon>
    </lineage>
</organism>
<comment type="caution">
    <text evidence="1">The sequence shown here is derived from an EMBL/GenBank/DDBJ whole genome shotgun (WGS) entry which is preliminary data.</text>
</comment>
<dbReference type="RefSeq" id="WP_017960056.1">
    <property type="nucleotide sequence ID" value="NZ_JAAXBJ010000004.1"/>
</dbReference>